<dbReference type="InterPro" id="IPR036390">
    <property type="entry name" value="WH_DNA-bd_sf"/>
</dbReference>
<dbReference type="SUPFAM" id="SSF46785">
    <property type="entry name" value="Winged helix' DNA-binding domain"/>
    <property type="match status" value="1"/>
</dbReference>
<accession>A0A1S8ARG6</accession>
<dbReference type="RefSeq" id="WP_076148854.1">
    <property type="nucleotide sequence ID" value="NZ_LWLN01000003.1"/>
</dbReference>
<reference evidence="4" key="1">
    <citation type="submission" date="2016-04" db="EMBL/GenBank/DDBJ databases">
        <authorList>
            <person name="Chen S.-C."/>
            <person name="Lai M.-C."/>
        </authorList>
    </citation>
    <scope>NUCLEOTIDE SEQUENCE [LARGE SCALE GENOMIC DNA]</scope>
    <source>
        <strain evidence="4">AB14</strain>
    </source>
</reference>
<feature type="region of interest" description="Disordered" evidence="1">
    <location>
        <begin position="86"/>
        <end position="108"/>
    </location>
</feature>
<dbReference type="Pfam" id="PF01978">
    <property type="entry name" value="TrmB"/>
    <property type="match status" value="1"/>
</dbReference>
<feature type="domain" description="Transcription regulator TrmB N-terminal" evidence="2">
    <location>
        <begin position="26"/>
        <end position="69"/>
    </location>
</feature>
<evidence type="ECO:0000259" key="2">
    <source>
        <dbReference type="Pfam" id="PF01978"/>
    </source>
</evidence>
<proteinExistence type="predicted"/>
<dbReference type="EMBL" id="LWLN01000003">
    <property type="protein sequence ID" value="OLZ39119.1"/>
    <property type="molecule type" value="Genomic_DNA"/>
</dbReference>
<evidence type="ECO:0000256" key="1">
    <source>
        <dbReference type="SAM" id="MobiDB-lite"/>
    </source>
</evidence>
<sequence length="108" mass="11672">MNVDEFTGAGELPDALAFVAPNRAEYYVAIDRADGPATADDLEDALEYSRPTVYRALNDLQEIGVVTETVRLDPEHGPTTAYETTLPAAEATASPVWDRARTDGGTDR</sequence>
<protein>
    <recommendedName>
        <fullName evidence="2">Transcription regulator TrmB N-terminal domain-containing protein</fullName>
    </recommendedName>
</protein>
<dbReference type="AlphaFoldDB" id="A0A1S8ARG6"/>
<dbReference type="Gene3D" id="1.10.10.10">
    <property type="entry name" value="Winged helix-like DNA-binding domain superfamily/Winged helix DNA-binding domain"/>
    <property type="match status" value="1"/>
</dbReference>
<dbReference type="OrthoDB" id="290446at2157"/>
<evidence type="ECO:0000313" key="3">
    <source>
        <dbReference type="EMBL" id="OLZ39119.1"/>
    </source>
</evidence>
<comment type="caution">
    <text evidence="3">The sequence shown here is derived from an EMBL/GenBank/DDBJ whole genome shotgun (WGS) entry which is preliminary data.</text>
</comment>
<evidence type="ECO:0000313" key="4">
    <source>
        <dbReference type="Proteomes" id="UP000189370"/>
    </source>
</evidence>
<keyword evidence="4" id="KW-1185">Reference proteome</keyword>
<name>A0A1S8ARG6_9EURY</name>
<dbReference type="Proteomes" id="UP000189370">
    <property type="component" value="Unassembled WGS sequence"/>
</dbReference>
<dbReference type="InterPro" id="IPR002831">
    <property type="entry name" value="Tscrpt_reg_TrmB_N"/>
</dbReference>
<feature type="compositionally biased region" description="Basic and acidic residues" evidence="1">
    <location>
        <begin position="98"/>
        <end position="108"/>
    </location>
</feature>
<organism evidence="3 4">
    <name type="scientific">Natrinema saccharevitans</name>
    <dbReference type="NCBI Taxonomy" id="301967"/>
    <lineage>
        <taxon>Archaea</taxon>
        <taxon>Methanobacteriati</taxon>
        <taxon>Methanobacteriota</taxon>
        <taxon>Stenosarchaea group</taxon>
        <taxon>Halobacteria</taxon>
        <taxon>Halobacteriales</taxon>
        <taxon>Natrialbaceae</taxon>
        <taxon>Natrinema</taxon>
    </lineage>
</organism>
<gene>
    <name evidence="3" type="ORF">A6E15_19340</name>
</gene>
<dbReference type="InterPro" id="IPR036388">
    <property type="entry name" value="WH-like_DNA-bd_sf"/>
</dbReference>